<protein>
    <submittedName>
        <fullName evidence="2">ISH3 family transposase</fullName>
    </submittedName>
</protein>
<dbReference type="GO" id="GO:0003677">
    <property type="term" value="F:DNA binding"/>
    <property type="evidence" value="ECO:0007669"/>
    <property type="project" value="InterPro"/>
</dbReference>
<dbReference type="GeneID" id="71763109"/>
<feature type="domain" description="Transposase IS4-like" evidence="1">
    <location>
        <begin position="125"/>
        <end position="285"/>
    </location>
</feature>
<dbReference type="PANTHER" id="PTHR33252">
    <property type="entry name" value="THIRD ORF IN TRANSPOSON ISC1160"/>
    <property type="match status" value="1"/>
</dbReference>
<dbReference type="EMBL" id="CP095006">
    <property type="protein sequence ID" value="UOO96886.1"/>
    <property type="molecule type" value="Genomic_DNA"/>
</dbReference>
<keyword evidence="3" id="KW-1185">Reference proteome</keyword>
<dbReference type="InterPro" id="IPR002559">
    <property type="entry name" value="Transposase_11"/>
</dbReference>
<dbReference type="RefSeq" id="WP_244706029.1">
    <property type="nucleotide sequence ID" value="NZ_BAAADN010000020.1"/>
</dbReference>
<sequence length="376" mass="42567">METLSLDLLSALPMEGVEGSPLDADVIWKTVERAATDATSVHHVIENTDETPDDDETVMDWLRTIDSDALETVVNDLLTEHATTILDSERSRIVIIDFVDNPYHGTYLHHPREICSMKPRDGTTDCHRYCTAFVLDTKKPLTLAITPVTSDEDAADAVGRVLDRVEELPFEVNAILADRGYYQERVIRRARATAPVVLPVVKKGEQLRDQLDTHASYWTKYAMYKGKERELRFPHAVCVSYQSGDRGKHGEVVRGYVACDLTDRTPKQVEALYRKRSAIETSYRTYREARAVTATPDPLIRFVFVAVSFLLRNLWLVVRWAVVARPRQGGRDLPTEFTFELVCGWIRDHLSADLGWQYTWETNGVGLPPGYDPTAA</sequence>
<accession>A0AAX3ATK1</accession>
<dbReference type="PANTHER" id="PTHR33252:SF2">
    <property type="entry name" value="TRANSPOSASE IS4-LIKE DOMAIN-CONTAINING PROTEIN"/>
    <property type="match status" value="1"/>
</dbReference>
<organism evidence="2 3">
    <name type="scientific">Halococcus dombrowskii</name>
    <dbReference type="NCBI Taxonomy" id="179637"/>
    <lineage>
        <taxon>Archaea</taxon>
        <taxon>Methanobacteriati</taxon>
        <taxon>Methanobacteriota</taxon>
        <taxon>Stenosarchaea group</taxon>
        <taxon>Halobacteria</taxon>
        <taxon>Halobacteriales</taxon>
        <taxon>Halococcaceae</taxon>
        <taxon>Halococcus</taxon>
    </lineage>
</organism>
<dbReference type="GO" id="GO:0006313">
    <property type="term" value="P:DNA transposition"/>
    <property type="evidence" value="ECO:0007669"/>
    <property type="project" value="InterPro"/>
</dbReference>
<dbReference type="AlphaFoldDB" id="A0AAX3ATK1"/>
<evidence type="ECO:0000313" key="2">
    <source>
        <dbReference type="EMBL" id="UOO96886.1"/>
    </source>
</evidence>
<evidence type="ECO:0000259" key="1">
    <source>
        <dbReference type="Pfam" id="PF01609"/>
    </source>
</evidence>
<gene>
    <name evidence="2" type="ORF">MUK72_14635</name>
</gene>
<geneLocation type="plasmid" evidence="2 3">
    <name>unnamed1</name>
</geneLocation>
<reference evidence="2" key="1">
    <citation type="submission" date="2022-04" db="EMBL/GenBank/DDBJ databases">
        <title>Sequencing and genomic assembly of Halococcus dombrowskii.</title>
        <authorList>
            <person name="Lim S.W."/>
            <person name="MacLea K.S."/>
        </authorList>
    </citation>
    <scope>NUCLEOTIDE SEQUENCE</scope>
    <source>
        <strain evidence="2">H4</strain>
        <plasmid evidence="2">unnamed1</plasmid>
    </source>
</reference>
<dbReference type="Pfam" id="PF01609">
    <property type="entry name" value="DDE_Tnp_1"/>
    <property type="match status" value="1"/>
</dbReference>
<proteinExistence type="predicted"/>
<keyword evidence="2" id="KW-0614">Plasmid</keyword>
<name>A0AAX3ATK1_HALDO</name>
<dbReference type="KEGG" id="hdo:MUK72_14635"/>
<dbReference type="GO" id="GO:0004803">
    <property type="term" value="F:transposase activity"/>
    <property type="evidence" value="ECO:0007669"/>
    <property type="project" value="InterPro"/>
</dbReference>
<evidence type="ECO:0000313" key="3">
    <source>
        <dbReference type="Proteomes" id="UP000830542"/>
    </source>
</evidence>
<dbReference type="Proteomes" id="UP000830542">
    <property type="component" value="Plasmid unnamed1"/>
</dbReference>
<dbReference type="NCBIfam" id="NF033541">
    <property type="entry name" value="transpos_ISH3"/>
    <property type="match status" value="1"/>
</dbReference>